<evidence type="ECO:0000313" key="1">
    <source>
        <dbReference type="EMBL" id="GJD78453.1"/>
    </source>
</evidence>
<evidence type="ECO:0000313" key="2">
    <source>
        <dbReference type="Proteomes" id="UP001055108"/>
    </source>
</evidence>
<dbReference type="InterPro" id="IPR029058">
    <property type="entry name" value="AB_hydrolase_fold"/>
</dbReference>
<organism evidence="1 2">
    <name type="scientific">Methylobacterium gregans</name>
    <dbReference type="NCBI Taxonomy" id="374424"/>
    <lineage>
        <taxon>Bacteria</taxon>
        <taxon>Pseudomonadati</taxon>
        <taxon>Pseudomonadota</taxon>
        <taxon>Alphaproteobacteria</taxon>
        <taxon>Hyphomicrobiales</taxon>
        <taxon>Methylobacteriaceae</taxon>
        <taxon>Methylobacterium</taxon>
    </lineage>
</organism>
<reference evidence="1" key="2">
    <citation type="submission" date="2021-08" db="EMBL/GenBank/DDBJ databases">
        <authorList>
            <person name="Tani A."/>
            <person name="Ola A."/>
            <person name="Ogura Y."/>
            <person name="Katsura K."/>
            <person name="Hayashi T."/>
        </authorList>
    </citation>
    <scope>NUCLEOTIDE SEQUENCE</scope>
    <source>
        <strain evidence="1">NBRC 103626</strain>
    </source>
</reference>
<sequence>MPASLSQTFSATDFTGDLKAIHVPVLVMHGEDDQIVPIHNSAIKSIKLLRSGTLKTYPGLPHGMCQTHPDLINSDLPAFIHS</sequence>
<accession>A0AA37MB39</accession>
<dbReference type="EMBL" id="BPQM01000032">
    <property type="protein sequence ID" value="GJD78453.1"/>
    <property type="molecule type" value="Genomic_DNA"/>
</dbReference>
<dbReference type="SUPFAM" id="SSF53474">
    <property type="entry name" value="alpha/beta-Hydrolases"/>
    <property type="match status" value="1"/>
</dbReference>
<dbReference type="AlphaFoldDB" id="A0AA37MB39"/>
<dbReference type="Gene3D" id="3.40.50.1820">
    <property type="entry name" value="alpha/beta hydrolase"/>
    <property type="match status" value="1"/>
</dbReference>
<comment type="caution">
    <text evidence="1">The sequence shown here is derived from an EMBL/GenBank/DDBJ whole genome shotgun (WGS) entry which is preliminary data.</text>
</comment>
<reference evidence="1" key="1">
    <citation type="journal article" date="2016" name="Front. Microbiol.">
        <title>Genome Sequence of the Piezophilic, Mesophilic Sulfate-Reducing Bacterium Desulfovibrio indicus J2T.</title>
        <authorList>
            <person name="Cao J."/>
            <person name="Maignien L."/>
            <person name="Shao Z."/>
            <person name="Alain K."/>
            <person name="Jebbar M."/>
        </authorList>
    </citation>
    <scope>NUCLEOTIDE SEQUENCE</scope>
    <source>
        <strain evidence="1">NBRC 103626</strain>
    </source>
</reference>
<dbReference type="Proteomes" id="UP001055108">
    <property type="component" value="Unassembled WGS sequence"/>
</dbReference>
<proteinExistence type="predicted"/>
<keyword evidence="2" id="KW-1185">Reference proteome</keyword>
<gene>
    <name evidence="1" type="primary">cpo</name>
    <name evidence="1" type="ORF">NBEOAGPD_1668</name>
</gene>
<name>A0AA37MB39_9HYPH</name>
<protein>
    <submittedName>
        <fullName evidence="1">Non-heme chloroperoxidase</fullName>
    </submittedName>
</protein>